<evidence type="ECO:0000256" key="7">
    <source>
        <dbReference type="ARBA" id="ARBA00023163"/>
    </source>
</evidence>
<keyword evidence="5" id="KW-0805">Transcription regulation</keyword>
<protein>
    <submittedName>
        <fullName evidence="12">Protein-glutamate methylesterase/protein-glutamine glutaminase</fullName>
        <ecNumber evidence="12">3.5.1.44</ecNumber>
    </submittedName>
</protein>
<dbReference type="CDD" id="cd17536">
    <property type="entry name" value="REC_YesN-like"/>
    <property type="match status" value="1"/>
</dbReference>
<evidence type="ECO:0000256" key="6">
    <source>
        <dbReference type="ARBA" id="ARBA00023125"/>
    </source>
</evidence>
<organism evidence="12 13">
    <name type="scientific">Paenibacillus auburnensis</name>
    <dbReference type="NCBI Taxonomy" id="2905649"/>
    <lineage>
        <taxon>Bacteria</taxon>
        <taxon>Bacillati</taxon>
        <taxon>Bacillota</taxon>
        <taxon>Bacilli</taxon>
        <taxon>Bacillales</taxon>
        <taxon>Paenibacillaceae</taxon>
        <taxon>Paenibacillus</taxon>
    </lineage>
</organism>
<sequence>MYKLLIVDDELLMRVGIRSMIDWEQHGFQVVGEAGNGKEGMDIALEVLPDLIITDIKMPVMDGLQFIRETSNKLKACKYVILSNFDEFHYVKEALKLGAADYLIKSEITPAALTELLSSLREKWQAEHISQGAAGNKPYDYSLSLSHLKENFFKDLISGFISEQEARTKAEELHIRVQSSELIFLIMKVNHFEALKKKYIEKDEKLLRFSILNIMEEVIPTRWVKEIVIGNSSEYLVIVNTLAGSRSERGDIERLSGKILSSLRDFMSLSATVGVSTKVPGFKHLKAAYKEAEQALKARFFNDDQHVFFYEDLIKQPVRKPVASLISAKEEQDLLKVWAAKDKRQAEVFLDGIRTELKTLQTDESSIRTKYILLVEKINAHLLPSGKRPCIPFIGHSPYETVLKGESWVEVHQRMLEYMTECLDSNSGTMRETSYTELAVSLINKYYAEDISLQSIAGQINVHPSYLSRIFKQERGENFISYLTRVRIEKAKVYLSEGTMKVYEIADIVGYHNYTYFSKIFKKTVGVTPEEYREKHYTPS</sequence>
<dbReference type="SMART" id="SM00342">
    <property type="entry name" value="HTH_ARAC"/>
    <property type="match status" value="1"/>
</dbReference>
<dbReference type="PROSITE" id="PS01124">
    <property type="entry name" value="HTH_ARAC_FAMILY_2"/>
    <property type="match status" value="1"/>
</dbReference>
<dbReference type="InterPro" id="IPR018062">
    <property type="entry name" value="HTH_AraC-typ_CS"/>
</dbReference>
<dbReference type="InterPro" id="IPR051552">
    <property type="entry name" value="HptR"/>
</dbReference>
<evidence type="ECO:0000259" key="10">
    <source>
        <dbReference type="PROSITE" id="PS50110"/>
    </source>
</evidence>
<evidence type="ECO:0000256" key="3">
    <source>
        <dbReference type="ARBA" id="ARBA00022553"/>
    </source>
</evidence>
<dbReference type="InterPro" id="IPR020449">
    <property type="entry name" value="Tscrpt_reg_AraC-type_HTH"/>
</dbReference>
<gene>
    <name evidence="12" type="primary">cheB_12</name>
    <name evidence="12" type="ORF">PAECIP111892_03077</name>
</gene>
<dbReference type="InterPro" id="IPR001789">
    <property type="entry name" value="Sig_transdc_resp-reg_receiver"/>
</dbReference>
<dbReference type="EC" id="3.5.1.44" evidence="12"/>
<name>A0ABN8GID7_9BACL</name>
<dbReference type="InterPro" id="IPR000160">
    <property type="entry name" value="GGDEF_dom"/>
</dbReference>
<dbReference type="SMART" id="SM00448">
    <property type="entry name" value="REC"/>
    <property type="match status" value="1"/>
</dbReference>
<keyword evidence="7" id="KW-0804">Transcription</keyword>
<dbReference type="EMBL" id="CAKMMG010000003">
    <property type="protein sequence ID" value="CAH1208253.1"/>
    <property type="molecule type" value="Genomic_DNA"/>
</dbReference>
<evidence type="ECO:0000256" key="5">
    <source>
        <dbReference type="ARBA" id="ARBA00023015"/>
    </source>
</evidence>
<dbReference type="RefSeq" id="WP_236334549.1">
    <property type="nucleotide sequence ID" value="NZ_CAKMMG010000003.1"/>
</dbReference>
<keyword evidence="3 8" id="KW-0597">Phosphoprotein</keyword>
<evidence type="ECO:0000259" key="9">
    <source>
        <dbReference type="PROSITE" id="PS01124"/>
    </source>
</evidence>
<dbReference type="GO" id="GO:0050568">
    <property type="term" value="F:protein-glutamine glutaminase activity"/>
    <property type="evidence" value="ECO:0007669"/>
    <property type="project" value="UniProtKB-EC"/>
</dbReference>
<dbReference type="PRINTS" id="PR00032">
    <property type="entry name" value="HTHARAC"/>
</dbReference>
<dbReference type="InterPro" id="IPR011006">
    <property type="entry name" value="CheY-like_superfamily"/>
</dbReference>
<dbReference type="Proteomes" id="UP000838324">
    <property type="component" value="Unassembled WGS sequence"/>
</dbReference>
<dbReference type="PROSITE" id="PS00041">
    <property type="entry name" value="HTH_ARAC_FAMILY_1"/>
    <property type="match status" value="1"/>
</dbReference>
<feature type="modified residue" description="4-aspartylphosphate" evidence="8">
    <location>
        <position position="55"/>
    </location>
</feature>
<dbReference type="Gene3D" id="1.10.10.60">
    <property type="entry name" value="Homeodomain-like"/>
    <property type="match status" value="2"/>
</dbReference>
<evidence type="ECO:0000259" key="11">
    <source>
        <dbReference type="PROSITE" id="PS50887"/>
    </source>
</evidence>
<feature type="domain" description="HTH araC/xylS-type" evidence="9">
    <location>
        <begin position="437"/>
        <end position="535"/>
    </location>
</feature>
<keyword evidence="4" id="KW-0902">Two-component regulatory system</keyword>
<evidence type="ECO:0000256" key="1">
    <source>
        <dbReference type="ARBA" id="ARBA00004496"/>
    </source>
</evidence>
<dbReference type="PROSITE" id="PS50887">
    <property type="entry name" value="GGDEF"/>
    <property type="match status" value="1"/>
</dbReference>
<comment type="subcellular location">
    <subcellularLocation>
        <location evidence="1">Cytoplasm</location>
    </subcellularLocation>
</comment>
<feature type="domain" description="Response regulatory" evidence="10">
    <location>
        <begin position="3"/>
        <end position="120"/>
    </location>
</feature>
<dbReference type="PANTHER" id="PTHR42713">
    <property type="entry name" value="HISTIDINE KINASE-RELATED"/>
    <property type="match status" value="1"/>
</dbReference>
<dbReference type="InterPro" id="IPR018060">
    <property type="entry name" value="HTH_AraC"/>
</dbReference>
<evidence type="ECO:0000256" key="2">
    <source>
        <dbReference type="ARBA" id="ARBA00022490"/>
    </source>
</evidence>
<feature type="domain" description="GGDEF" evidence="11">
    <location>
        <begin position="180"/>
        <end position="312"/>
    </location>
</feature>
<keyword evidence="6" id="KW-0238">DNA-binding</keyword>
<evidence type="ECO:0000256" key="4">
    <source>
        <dbReference type="ARBA" id="ARBA00023012"/>
    </source>
</evidence>
<dbReference type="InterPro" id="IPR009057">
    <property type="entry name" value="Homeodomain-like_sf"/>
</dbReference>
<evidence type="ECO:0000313" key="13">
    <source>
        <dbReference type="Proteomes" id="UP000838324"/>
    </source>
</evidence>
<comment type="caution">
    <text evidence="12">The sequence shown here is derived from an EMBL/GenBank/DDBJ whole genome shotgun (WGS) entry which is preliminary data.</text>
</comment>
<dbReference type="PROSITE" id="PS50110">
    <property type="entry name" value="RESPONSE_REGULATORY"/>
    <property type="match status" value="1"/>
</dbReference>
<keyword evidence="12" id="KW-0378">Hydrolase</keyword>
<evidence type="ECO:0000313" key="12">
    <source>
        <dbReference type="EMBL" id="CAH1208253.1"/>
    </source>
</evidence>
<dbReference type="SUPFAM" id="SSF52172">
    <property type="entry name" value="CheY-like"/>
    <property type="match status" value="1"/>
</dbReference>
<keyword evidence="2" id="KW-0963">Cytoplasm</keyword>
<dbReference type="SUPFAM" id="SSF46689">
    <property type="entry name" value="Homeodomain-like"/>
    <property type="match status" value="2"/>
</dbReference>
<dbReference type="InterPro" id="IPR041522">
    <property type="entry name" value="CdaR_GGDEF"/>
</dbReference>
<keyword evidence="13" id="KW-1185">Reference proteome</keyword>
<evidence type="ECO:0000256" key="8">
    <source>
        <dbReference type="PROSITE-ProRule" id="PRU00169"/>
    </source>
</evidence>
<dbReference type="Pfam" id="PF17853">
    <property type="entry name" value="GGDEF_2"/>
    <property type="match status" value="1"/>
</dbReference>
<dbReference type="Gene3D" id="3.40.50.2300">
    <property type="match status" value="1"/>
</dbReference>
<dbReference type="PANTHER" id="PTHR42713:SF3">
    <property type="entry name" value="TRANSCRIPTIONAL REGULATORY PROTEIN HPTR"/>
    <property type="match status" value="1"/>
</dbReference>
<dbReference type="Pfam" id="PF12833">
    <property type="entry name" value="HTH_18"/>
    <property type="match status" value="1"/>
</dbReference>
<reference evidence="12" key="1">
    <citation type="submission" date="2022-01" db="EMBL/GenBank/DDBJ databases">
        <authorList>
            <person name="Criscuolo A."/>
        </authorList>
    </citation>
    <scope>NUCLEOTIDE SEQUENCE</scope>
    <source>
        <strain evidence="12">CIP111892</strain>
    </source>
</reference>
<dbReference type="Pfam" id="PF00072">
    <property type="entry name" value="Response_reg"/>
    <property type="match status" value="1"/>
</dbReference>
<proteinExistence type="predicted"/>
<accession>A0ABN8GID7</accession>